<evidence type="ECO:0000313" key="2">
    <source>
        <dbReference type="Proteomes" id="UP000265562"/>
    </source>
</evidence>
<dbReference type="OrthoDB" id="2058410at2"/>
<dbReference type="EMBL" id="CP032364">
    <property type="protein sequence ID" value="AYA99183.1"/>
    <property type="molecule type" value="Genomic_DNA"/>
</dbReference>
<organism evidence="1 2">
    <name type="scientific">Lachnoanaerobaculum umeaense</name>
    <dbReference type="NCBI Taxonomy" id="617123"/>
    <lineage>
        <taxon>Bacteria</taxon>
        <taxon>Bacillati</taxon>
        <taxon>Bacillota</taxon>
        <taxon>Clostridia</taxon>
        <taxon>Lachnospirales</taxon>
        <taxon>Lachnospiraceae</taxon>
        <taxon>Lachnoanaerobaculum</taxon>
    </lineage>
</organism>
<keyword evidence="2" id="KW-1185">Reference proteome</keyword>
<protein>
    <submittedName>
        <fullName evidence="1">Uncharacterized protein</fullName>
    </submittedName>
</protein>
<dbReference type="Pfam" id="PF15560">
    <property type="entry name" value="Imm12"/>
    <property type="match status" value="1"/>
</dbReference>
<gene>
    <name evidence="1" type="ORF">D4A81_04085</name>
</gene>
<reference evidence="1 2" key="1">
    <citation type="submission" date="2018-09" db="EMBL/GenBank/DDBJ databases">
        <title>Genome sequencing of Lachnoanaerobaculum umeaense DSM 23576.</title>
        <authorList>
            <person name="Kook J.-K."/>
            <person name="Park S.-N."/>
            <person name="Lim Y.K."/>
        </authorList>
    </citation>
    <scope>NUCLEOTIDE SEQUENCE [LARGE SCALE GENOMIC DNA]</scope>
    <source>
        <strain evidence="2">DSM 23576 \ CCUG 58757</strain>
    </source>
</reference>
<dbReference type="KEGG" id="lua:D4A81_04085"/>
<dbReference type="Proteomes" id="UP000265562">
    <property type="component" value="Chromosome"/>
</dbReference>
<dbReference type="InterPro" id="IPR029088">
    <property type="entry name" value="Imm12"/>
</dbReference>
<proteinExistence type="predicted"/>
<name>A0A385Q3H9_9FIRM</name>
<dbReference type="AlphaFoldDB" id="A0A385Q3H9"/>
<evidence type="ECO:0000313" key="1">
    <source>
        <dbReference type="EMBL" id="AYA99183.1"/>
    </source>
</evidence>
<dbReference type="RefSeq" id="WP_111525618.1">
    <property type="nucleotide sequence ID" value="NZ_CP032364.1"/>
</dbReference>
<sequence length="140" mass="16347">MKVNMNIIVGGTDDILDNILSAARMVRKEMKNIFESVETETLQKMDICVCLSGNVSKYYPKTGIYQARYYSKAGKFMVYVHFSSNEWNSNKTESVSKFLKMYKDYLMELSDIIKMKSMKYKPDFDSRCYEDGVRRVFGNL</sequence>
<accession>A0A385Q3H9</accession>